<dbReference type="Pfam" id="PF00005">
    <property type="entry name" value="ABC_tran"/>
    <property type="match status" value="2"/>
</dbReference>
<dbReference type="SMART" id="SM00382">
    <property type="entry name" value="AAA"/>
    <property type="match status" value="2"/>
</dbReference>
<dbReference type="Gene3D" id="3.40.50.300">
    <property type="entry name" value="P-loop containing nucleotide triphosphate hydrolases"/>
    <property type="match status" value="2"/>
</dbReference>
<reference evidence="6 7" key="1">
    <citation type="submission" date="2019-03" db="EMBL/GenBank/DDBJ databases">
        <title>Genomics of glacier-inhabiting Cryobacterium strains.</title>
        <authorList>
            <person name="Liu Q."/>
            <person name="Xin Y.-H."/>
        </authorList>
    </citation>
    <scope>NUCLEOTIDE SEQUENCE [LARGE SCALE GENOMIC DNA]</scope>
    <source>
        <strain evidence="6 7">MDB2-B</strain>
    </source>
</reference>
<dbReference type="InterPro" id="IPR027417">
    <property type="entry name" value="P-loop_NTPase"/>
</dbReference>
<dbReference type="PANTHER" id="PTHR43776:SF7">
    <property type="entry name" value="D,D-DIPEPTIDE TRANSPORT ATP-BINDING PROTEIN DDPF-RELATED"/>
    <property type="match status" value="1"/>
</dbReference>
<dbReference type="CDD" id="cd03257">
    <property type="entry name" value="ABC_NikE_OppD_transporters"/>
    <property type="match status" value="2"/>
</dbReference>
<name>A0ABY2I7N8_9MICO</name>
<evidence type="ECO:0000256" key="1">
    <source>
        <dbReference type="ARBA" id="ARBA00005417"/>
    </source>
</evidence>
<dbReference type="RefSeq" id="WP_134536292.1">
    <property type="nucleotide sequence ID" value="NZ_SOFG01000024.1"/>
</dbReference>
<dbReference type="InterPro" id="IPR017871">
    <property type="entry name" value="ABC_transporter-like_CS"/>
</dbReference>
<sequence>MTDTTGIRTATGRTGLDIVVRGAGVTGPAGPIVSGVDLRIGAGRTLAVVGESGSGKSLTAQALSGLLAPGLSASGSVSFGDLSVDLAAPESVWRPFRGSTVALLLQDPFTSLSPVHRCGAQIAETLRAHSAGRGLTGRKLREAVAERLAEVNLPAHVARQYPSELSGGMRQRVAIACAIAADPLLLIADEPTTALDASTQGEVLDLLARLQADRGMALLLISHDLNLVRGRADSVAVMYAGGIVEEGPAAEVLTTPAHPYTSALRASNLSLEVRSARLPTIAGTVPRPGEILAGCRFAPRCALATAECRTVPVPLEEIRSDWSLACIHSTGPLPVPPVPEVLEAPGETGGEALLSVTGLTKTYGHRAAVEDASIVIGRGESVGIVGESGSGKTTLARCIAGLAEADAGEIRFRGARLSAGLRGRDPLLIQVVFQDPYSVLNPAMTVGQTLLEALGVARRPAADLEALLADVGLTPDYRGKRPRDLSGGQRQRVAIARALALRPELLICDESVSALDVSVQAQVLNLLTDLRERYGMTILFISHDLAVVRHITDRVYVMNEGRIVESGAGRDVLVDPQHEYTRKLVTAART</sequence>
<dbReference type="NCBIfam" id="NF008453">
    <property type="entry name" value="PRK11308.1"/>
    <property type="match status" value="2"/>
</dbReference>
<dbReference type="InterPro" id="IPR013563">
    <property type="entry name" value="Oligopep_ABC_C"/>
</dbReference>
<feature type="domain" description="ABC transporter" evidence="5">
    <location>
        <begin position="354"/>
        <end position="585"/>
    </location>
</feature>
<dbReference type="Pfam" id="PF08352">
    <property type="entry name" value="oligo_HPY"/>
    <property type="match status" value="1"/>
</dbReference>
<evidence type="ECO:0000256" key="4">
    <source>
        <dbReference type="ARBA" id="ARBA00022840"/>
    </source>
</evidence>
<dbReference type="InterPro" id="IPR050319">
    <property type="entry name" value="ABC_transp_ATP-bind"/>
</dbReference>
<organism evidence="6 7">
    <name type="scientific">Cryobacterium algoricola</name>
    <dbReference type="NCBI Taxonomy" id="1259183"/>
    <lineage>
        <taxon>Bacteria</taxon>
        <taxon>Bacillati</taxon>
        <taxon>Actinomycetota</taxon>
        <taxon>Actinomycetes</taxon>
        <taxon>Micrococcales</taxon>
        <taxon>Microbacteriaceae</taxon>
        <taxon>Cryobacterium</taxon>
    </lineage>
</organism>
<evidence type="ECO:0000313" key="7">
    <source>
        <dbReference type="Proteomes" id="UP000297608"/>
    </source>
</evidence>
<accession>A0ABY2I7N8</accession>
<evidence type="ECO:0000259" key="5">
    <source>
        <dbReference type="PROSITE" id="PS50893"/>
    </source>
</evidence>
<protein>
    <submittedName>
        <fullName evidence="6">ABC transporter ATP-binding protein</fullName>
    </submittedName>
</protein>
<dbReference type="SUPFAM" id="SSF52540">
    <property type="entry name" value="P-loop containing nucleoside triphosphate hydrolases"/>
    <property type="match status" value="2"/>
</dbReference>
<dbReference type="InterPro" id="IPR003593">
    <property type="entry name" value="AAA+_ATPase"/>
</dbReference>
<proteinExistence type="inferred from homology"/>
<keyword evidence="2" id="KW-0813">Transport</keyword>
<evidence type="ECO:0000256" key="3">
    <source>
        <dbReference type="ARBA" id="ARBA00022741"/>
    </source>
</evidence>
<feature type="domain" description="ABC transporter" evidence="5">
    <location>
        <begin position="18"/>
        <end position="265"/>
    </location>
</feature>
<dbReference type="InterPro" id="IPR003439">
    <property type="entry name" value="ABC_transporter-like_ATP-bd"/>
</dbReference>
<dbReference type="NCBIfam" id="TIGR01727">
    <property type="entry name" value="oligo_HPY"/>
    <property type="match status" value="1"/>
</dbReference>
<keyword evidence="4 6" id="KW-0067">ATP-binding</keyword>
<keyword evidence="3" id="KW-0547">Nucleotide-binding</keyword>
<dbReference type="EMBL" id="SOFG01000024">
    <property type="protein sequence ID" value="TFB83716.1"/>
    <property type="molecule type" value="Genomic_DNA"/>
</dbReference>
<keyword evidence="7" id="KW-1185">Reference proteome</keyword>
<dbReference type="PANTHER" id="PTHR43776">
    <property type="entry name" value="TRANSPORT ATP-BINDING PROTEIN"/>
    <property type="match status" value="1"/>
</dbReference>
<comment type="similarity">
    <text evidence="1">Belongs to the ABC transporter superfamily.</text>
</comment>
<evidence type="ECO:0000313" key="6">
    <source>
        <dbReference type="EMBL" id="TFB83716.1"/>
    </source>
</evidence>
<gene>
    <name evidence="6" type="ORF">E3O44_17795</name>
</gene>
<dbReference type="PROSITE" id="PS50893">
    <property type="entry name" value="ABC_TRANSPORTER_2"/>
    <property type="match status" value="2"/>
</dbReference>
<comment type="caution">
    <text evidence="6">The sequence shown here is derived from an EMBL/GenBank/DDBJ whole genome shotgun (WGS) entry which is preliminary data.</text>
</comment>
<dbReference type="GO" id="GO:0005524">
    <property type="term" value="F:ATP binding"/>
    <property type="evidence" value="ECO:0007669"/>
    <property type="project" value="UniProtKB-KW"/>
</dbReference>
<evidence type="ECO:0000256" key="2">
    <source>
        <dbReference type="ARBA" id="ARBA00022448"/>
    </source>
</evidence>
<dbReference type="PROSITE" id="PS00211">
    <property type="entry name" value="ABC_TRANSPORTER_1"/>
    <property type="match status" value="2"/>
</dbReference>
<dbReference type="Proteomes" id="UP000297608">
    <property type="component" value="Unassembled WGS sequence"/>
</dbReference>